<dbReference type="Gene3D" id="3.40.30.10">
    <property type="entry name" value="Glutaredoxin"/>
    <property type="match status" value="1"/>
</dbReference>
<evidence type="ECO:0000256" key="1">
    <source>
        <dbReference type="SAM" id="MobiDB-lite"/>
    </source>
</evidence>
<dbReference type="CDD" id="cd02961">
    <property type="entry name" value="PDI_a_family"/>
    <property type="match status" value="1"/>
</dbReference>
<dbReference type="RefSeq" id="XP_008187058.2">
    <property type="nucleotide sequence ID" value="XM_008188836.3"/>
</dbReference>
<dbReference type="GeneID" id="100575834"/>
<reference evidence="4" key="1">
    <citation type="submission" date="2010-06" db="EMBL/GenBank/DDBJ databases">
        <authorList>
            <person name="Jiang H."/>
            <person name="Abraham K."/>
            <person name="Ali S."/>
            <person name="Alsbrooks S.L."/>
            <person name="Anim B.N."/>
            <person name="Anosike U.S."/>
            <person name="Attaway T."/>
            <person name="Bandaranaike D.P."/>
            <person name="Battles P.K."/>
            <person name="Bell S.N."/>
            <person name="Bell A.V."/>
            <person name="Beltran B."/>
            <person name="Bickham C."/>
            <person name="Bustamante Y."/>
            <person name="Caleb T."/>
            <person name="Canada A."/>
            <person name="Cardenas V."/>
            <person name="Carter K."/>
            <person name="Chacko J."/>
            <person name="Chandrabose M.N."/>
            <person name="Chavez D."/>
            <person name="Chavez A."/>
            <person name="Chen L."/>
            <person name="Chu H.-S."/>
            <person name="Claassen K.J."/>
            <person name="Cockrell R."/>
            <person name="Collins M."/>
            <person name="Cooper J.A."/>
            <person name="Cree A."/>
            <person name="Curry S.M."/>
            <person name="Da Y."/>
            <person name="Dao M.D."/>
            <person name="Das B."/>
            <person name="Davila M.-L."/>
            <person name="Davy-Carroll L."/>
            <person name="Denson S."/>
            <person name="Dinh H."/>
            <person name="Ebong V.E."/>
            <person name="Edwards J.R."/>
            <person name="Egan A."/>
            <person name="El-Daye J."/>
            <person name="Escobedo L."/>
            <person name="Fernandez S."/>
            <person name="Fernando P.R."/>
            <person name="Flagg N."/>
            <person name="Forbes L.D."/>
            <person name="Fowler R.G."/>
            <person name="Fu Q."/>
            <person name="Gabisi R.A."/>
            <person name="Ganer J."/>
            <person name="Garbino Pronczuk A."/>
            <person name="Garcia R.M."/>
            <person name="Garner T."/>
            <person name="Garrett T.E."/>
            <person name="Gonzalez D.A."/>
            <person name="Hamid H."/>
            <person name="Hawkins E.S."/>
            <person name="Hirani K."/>
            <person name="Hogues M.E."/>
            <person name="Hollins B."/>
            <person name="Hsiao C.-H."/>
            <person name="Jabil R."/>
            <person name="James M.L."/>
            <person name="Jhangiani S.N."/>
            <person name="Johnson B."/>
            <person name="Johnson Q."/>
            <person name="Joshi V."/>
            <person name="Kalu J.B."/>
            <person name="Kam C."/>
            <person name="Kashfia A."/>
            <person name="Keebler J."/>
            <person name="Kisamo H."/>
            <person name="Kovar C.L."/>
            <person name="Lago L.A."/>
            <person name="Lai C.-Y."/>
            <person name="Laidlaw J."/>
            <person name="Lara F."/>
            <person name="Le T.-K."/>
            <person name="Lee S.L."/>
            <person name="Legall F.H."/>
            <person name="Lemon S.J."/>
            <person name="Lewis L.R."/>
            <person name="Li B."/>
            <person name="Liu Y."/>
            <person name="Liu Y.-S."/>
            <person name="Lopez J."/>
            <person name="Lozado R.J."/>
            <person name="Lu J."/>
            <person name="Madu R.C."/>
            <person name="Maheshwari M."/>
            <person name="Maheshwari R."/>
            <person name="Malloy K."/>
            <person name="Martinez E."/>
            <person name="Mathew T."/>
            <person name="Mercado I.C."/>
            <person name="Mercado C."/>
            <person name="Meyer B."/>
            <person name="Montgomery K."/>
            <person name="Morgan M.B."/>
            <person name="Munidasa M."/>
            <person name="Nazareth L.V."/>
            <person name="Nelson J."/>
            <person name="Ng B.M."/>
            <person name="Nguyen N.B."/>
            <person name="Nguyen P.Q."/>
            <person name="Nguyen T."/>
            <person name="Obregon M."/>
            <person name="Okwuonu G.O."/>
            <person name="Onwere C.G."/>
            <person name="Orozco G."/>
            <person name="Parra A."/>
            <person name="Patel S."/>
            <person name="Patil S."/>
            <person name="Perez A."/>
            <person name="Perez Y."/>
            <person name="Pham C."/>
            <person name="Primus E.L."/>
            <person name="Pu L.-L."/>
            <person name="Puazo M."/>
            <person name="Qin X."/>
            <person name="Quiroz J.B."/>
            <person name="Reese J."/>
            <person name="Richards S."/>
            <person name="Rives C.M."/>
            <person name="Robberts R."/>
            <person name="Ruiz S.J."/>
            <person name="Ruiz M.J."/>
            <person name="Santibanez J."/>
            <person name="Schneider B.W."/>
            <person name="Sisson I."/>
            <person name="Smith M."/>
            <person name="Sodergren E."/>
            <person name="Song X.-Z."/>
            <person name="Song B.B."/>
            <person name="Summersgill H."/>
            <person name="Thelus R."/>
            <person name="Thornton R.D."/>
            <person name="Trejos Z.Y."/>
            <person name="Usmani K."/>
            <person name="Vattathil S."/>
            <person name="Villasana D."/>
            <person name="Walker D.L."/>
            <person name="Wang S."/>
            <person name="Wang K."/>
            <person name="White C.S."/>
            <person name="Williams A.C."/>
            <person name="Williamson J."/>
            <person name="Wilson K."/>
            <person name="Woghiren I.O."/>
            <person name="Woodworth J.R."/>
            <person name="Worley K.C."/>
            <person name="Wright R.A."/>
            <person name="Wu W."/>
            <person name="Young L."/>
            <person name="Zhang L."/>
            <person name="Zhang J."/>
            <person name="Zhu Y."/>
            <person name="Muzny D.M."/>
            <person name="Weinstock G."/>
            <person name="Gibbs R.A."/>
        </authorList>
    </citation>
    <scope>NUCLEOTIDE SEQUENCE [LARGE SCALE GENOMIC DNA]</scope>
    <source>
        <strain evidence="4">LSR1</strain>
    </source>
</reference>
<proteinExistence type="predicted"/>
<dbReference type="GO" id="GO:0005783">
    <property type="term" value="C:endoplasmic reticulum"/>
    <property type="evidence" value="ECO:0007669"/>
    <property type="project" value="TreeGrafter"/>
</dbReference>
<dbReference type="KEGG" id="api:100575834"/>
<name>A0A8R2B8Z3_ACYPI</name>
<dbReference type="InterPro" id="IPR051063">
    <property type="entry name" value="PDI"/>
</dbReference>
<organism evidence="3 4">
    <name type="scientific">Acyrthosiphon pisum</name>
    <name type="common">Pea aphid</name>
    <dbReference type="NCBI Taxonomy" id="7029"/>
    <lineage>
        <taxon>Eukaryota</taxon>
        <taxon>Metazoa</taxon>
        <taxon>Ecdysozoa</taxon>
        <taxon>Arthropoda</taxon>
        <taxon>Hexapoda</taxon>
        <taxon>Insecta</taxon>
        <taxon>Pterygota</taxon>
        <taxon>Neoptera</taxon>
        <taxon>Paraneoptera</taxon>
        <taxon>Hemiptera</taxon>
        <taxon>Sternorrhyncha</taxon>
        <taxon>Aphidomorpha</taxon>
        <taxon>Aphidoidea</taxon>
        <taxon>Aphididae</taxon>
        <taxon>Macrosiphini</taxon>
        <taxon>Acyrthosiphon</taxon>
    </lineage>
</organism>
<protein>
    <recommendedName>
        <fullName evidence="2">Thioredoxin domain-containing protein</fullName>
    </recommendedName>
</protein>
<evidence type="ECO:0000259" key="2">
    <source>
        <dbReference type="PROSITE" id="PS51352"/>
    </source>
</evidence>
<reference evidence="3" key="2">
    <citation type="submission" date="2022-06" db="UniProtKB">
        <authorList>
            <consortium name="EnsemblMetazoa"/>
        </authorList>
    </citation>
    <scope>IDENTIFICATION</scope>
</reference>
<sequence>MPIETDTPDDDDDVDMQGLLLAILASSSWPSTTGGNEDDDGNKNVGWKNVPGGSHVRTLDETNFRETIGENCCVLVFFHADWCRYCAPIKPVFADVTAALQGDHCIVAAAVDCTDDTELAIRCNVDGLPTMLFFWNGEQTKTVRYQGDWLEADMRLFAVNMSANAHRKPKKTMALNTTKHQRNYPYLSLISVFSYLDKELNRRGKESELHSPWHKPELCYYQDYNFESCNKSL</sequence>
<dbReference type="PANTHER" id="PTHR45672">
    <property type="entry name" value="PROTEIN DISULFIDE-ISOMERASE C17H9.14C-RELATED"/>
    <property type="match status" value="1"/>
</dbReference>
<dbReference type="SUPFAM" id="SSF52833">
    <property type="entry name" value="Thioredoxin-like"/>
    <property type="match status" value="1"/>
</dbReference>
<dbReference type="EnsemblMetazoa" id="XM_008188836.3">
    <property type="protein sequence ID" value="XP_008187058.2"/>
    <property type="gene ID" value="LOC100575834"/>
</dbReference>
<evidence type="ECO:0000313" key="4">
    <source>
        <dbReference type="Proteomes" id="UP000007819"/>
    </source>
</evidence>
<dbReference type="InterPro" id="IPR036249">
    <property type="entry name" value="Thioredoxin-like_sf"/>
</dbReference>
<accession>A0A8R2B8Z3</accession>
<dbReference type="AlphaFoldDB" id="A0A8R2B8Z3"/>
<dbReference type="Proteomes" id="UP000007819">
    <property type="component" value="Chromosome A1"/>
</dbReference>
<feature type="domain" description="Thioredoxin" evidence="2">
    <location>
        <begin position="23"/>
        <end position="164"/>
    </location>
</feature>
<evidence type="ECO:0000313" key="3">
    <source>
        <dbReference type="EnsemblMetazoa" id="XP_008187058.2"/>
    </source>
</evidence>
<feature type="region of interest" description="Disordered" evidence="1">
    <location>
        <begin position="30"/>
        <end position="49"/>
    </location>
</feature>
<dbReference type="PROSITE" id="PS51352">
    <property type="entry name" value="THIOREDOXIN_2"/>
    <property type="match status" value="1"/>
</dbReference>
<keyword evidence="4" id="KW-1185">Reference proteome</keyword>
<dbReference type="OrthoDB" id="2121326at2759"/>
<dbReference type="GO" id="GO:0006457">
    <property type="term" value="P:protein folding"/>
    <property type="evidence" value="ECO:0007669"/>
    <property type="project" value="TreeGrafter"/>
</dbReference>
<dbReference type="InterPro" id="IPR013766">
    <property type="entry name" value="Thioredoxin_domain"/>
</dbReference>
<dbReference type="Pfam" id="PF00085">
    <property type="entry name" value="Thioredoxin"/>
    <property type="match status" value="1"/>
</dbReference>
<dbReference type="GO" id="GO:0003756">
    <property type="term" value="F:protein disulfide isomerase activity"/>
    <property type="evidence" value="ECO:0007669"/>
    <property type="project" value="TreeGrafter"/>
</dbReference>